<dbReference type="InterPro" id="IPR006016">
    <property type="entry name" value="UspA"/>
</dbReference>
<dbReference type="SUPFAM" id="SSF52402">
    <property type="entry name" value="Adenine nucleotide alpha hydrolases-like"/>
    <property type="match status" value="1"/>
</dbReference>
<accession>A0AAE3FVQ6</accession>
<evidence type="ECO:0000313" key="4">
    <source>
        <dbReference type="Proteomes" id="UP001203207"/>
    </source>
</evidence>
<proteinExistence type="inferred from homology"/>
<dbReference type="EMBL" id="JAKRVX010000001">
    <property type="protein sequence ID" value="MCL9816106.1"/>
    <property type="molecule type" value="Genomic_DNA"/>
</dbReference>
<feature type="domain" description="UspA" evidence="2">
    <location>
        <begin position="1"/>
        <end position="141"/>
    </location>
</feature>
<dbReference type="PANTHER" id="PTHR46268:SF24">
    <property type="entry name" value="UNIVERSAL STRESS PROTEIN"/>
    <property type="match status" value="1"/>
</dbReference>
<dbReference type="PANTHER" id="PTHR46268">
    <property type="entry name" value="STRESS RESPONSE PROTEIN NHAX"/>
    <property type="match status" value="1"/>
</dbReference>
<dbReference type="InterPro" id="IPR014729">
    <property type="entry name" value="Rossmann-like_a/b/a_fold"/>
</dbReference>
<comment type="similarity">
    <text evidence="1">Belongs to the universal stress protein A family.</text>
</comment>
<keyword evidence="4" id="KW-1185">Reference proteome</keyword>
<protein>
    <submittedName>
        <fullName evidence="3">Universal stress protein</fullName>
    </submittedName>
</protein>
<dbReference type="Gene3D" id="3.40.50.620">
    <property type="entry name" value="HUPs"/>
    <property type="match status" value="1"/>
</dbReference>
<dbReference type="RefSeq" id="WP_250583053.1">
    <property type="nucleotide sequence ID" value="NZ_JAKRVX010000001.1"/>
</dbReference>
<reference evidence="3" key="2">
    <citation type="submission" date="2022-02" db="EMBL/GenBank/DDBJ databases">
        <authorList>
            <person name="Elcheninov A.G."/>
            <person name="Sorokin D.Y."/>
            <person name="Kublanov I.V."/>
        </authorList>
    </citation>
    <scope>NUCLEOTIDE SEQUENCE</scope>
    <source>
        <strain evidence="3">AArc-St2</strain>
    </source>
</reference>
<sequence length="145" mass="15786">MADRILVALDGSTRSEDALRYACETFPDASITTLFVRDPFGHYSEEQAFPDRVSDWIAQLDERADEIFAEAAAIADAGGKTVETKRRTGKPPREIVAEAIEGEYDTVVVGNHGKHGVVDVLLGNVAKTVVDRSPVTVIVVKTDQQ</sequence>
<evidence type="ECO:0000313" key="3">
    <source>
        <dbReference type="EMBL" id="MCL9816106.1"/>
    </source>
</evidence>
<name>A0AAE3FVQ6_9EURY</name>
<dbReference type="AlphaFoldDB" id="A0AAE3FVQ6"/>
<dbReference type="Pfam" id="PF00582">
    <property type="entry name" value="Usp"/>
    <property type="match status" value="1"/>
</dbReference>
<comment type="caution">
    <text evidence="3">The sequence shown here is derived from an EMBL/GenBank/DDBJ whole genome shotgun (WGS) entry which is preliminary data.</text>
</comment>
<organism evidence="3 4">
    <name type="scientific">Natronocalculus amylovorans</name>
    <dbReference type="NCBI Taxonomy" id="2917812"/>
    <lineage>
        <taxon>Archaea</taxon>
        <taxon>Methanobacteriati</taxon>
        <taxon>Methanobacteriota</taxon>
        <taxon>Stenosarchaea group</taxon>
        <taxon>Halobacteria</taxon>
        <taxon>Halobacteriales</taxon>
        <taxon>Haloferacaceae</taxon>
        <taxon>Natronocalculus</taxon>
    </lineage>
</organism>
<dbReference type="PRINTS" id="PR01438">
    <property type="entry name" value="UNVRSLSTRESS"/>
</dbReference>
<evidence type="ECO:0000256" key="1">
    <source>
        <dbReference type="ARBA" id="ARBA00008791"/>
    </source>
</evidence>
<gene>
    <name evidence="3" type="ORF">AArcSt2_04035</name>
</gene>
<evidence type="ECO:0000259" key="2">
    <source>
        <dbReference type="Pfam" id="PF00582"/>
    </source>
</evidence>
<dbReference type="Proteomes" id="UP001203207">
    <property type="component" value="Unassembled WGS sequence"/>
</dbReference>
<dbReference type="InterPro" id="IPR006015">
    <property type="entry name" value="Universal_stress_UspA"/>
</dbReference>
<reference evidence="3" key="1">
    <citation type="journal article" date="2022" name="Syst. Appl. Microbiol.">
        <title>Natronocalculus amylovorans gen. nov., sp. nov., and Natranaeroarchaeum aerophilus sp. nov., dominant culturable amylolytic natronoarchaea from hypersaline soda lakes in southwestern Siberia.</title>
        <authorList>
            <person name="Sorokin D.Y."/>
            <person name="Elcheninov A.G."/>
            <person name="Khizhniak T.V."/>
            <person name="Koenen M."/>
            <person name="Bale N.J."/>
            <person name="Damste J.S.S."/>
            <person name="Kublanov I.V."/>
        </authorList>
    </citation>
    <scope>NUCLEOTIDE SEQUENCE</scope>
    <source>
        <strain evidence="3">AArc-St2</strain>
    </source>
</reference>
<dbReference type="CDD" id="cd00293">
    <property type="entry name" value="USP-like"/>
    <property type="match status" value="1"/>
</dbReference>